<name>A0AAN6M3T9_9PLEO</name>
<protein>
    <recommendedName>
        <fullName evidence="3">N-acetyltransferase domain-containing protein</fullName>
    </recommendedName>
</protein>
<evidence type="ECO:0000256" key="2">
    <source>
        <dbReference type="ARBA" id="ARBA00023315"/>
    </source>
</evidence>
<evidence type="ECO:0000313" key="5">
    <source>
        <dbReference type="Proteomes" id="UP001280581"/>
    </source>
</evidence>
<keyword evidence="5" id="KW-1185">Reference proteome</keyword>
<dbReference type="GO" id="GO:0016747">
    <property type="term" value="F:acyltransferase activity, transferring groups other than amino-acyl groups"/>
    <property type="evidence" value="ECO:0007669"/>
    <property type="project" value="InterPro"/>
</dbReference>
<evidence type="ECO:0000256" key="1">
    <source>
        <dbReference type="ARBA" id="ARBA00022679"/>
    </source>
</evidence>
<proteinExistence type="predicted"/>
<dbReference type="EMBL" id="WVTA01000004">
    <property type="protein sequence ID" value="KAK3213796.1"/>
    <property type="molecule type" value="Genomic_DNA"/>
</dbReference>
<dbReference type="PANTHER" id="PTHR43877:SF2">
    <property type="entry name" value="AMINOALKYLPHOSPHONATE N-ACETYLTRANSFERASE-RELATED"/>
    <property type="match status" value="1"/>
</dbReference>
<dbReference type="AlphaFoldDB" id="A0AAN6M3T9"/>
<comment type="caution">
    <text evidence="4">The sequence shown here is derived from an EMBL/GenBank/DDBJ whole genome shotgun (WGS) entry which is preliminary data.</text>
</comment>
<sequence length="143" mass="16136">MSCEIEIRPVAVEQTYPLRHHILWPEQPLSFVQLPEDSAGHHFGAFTTSTDYPVLVGVISLYMTDSTARFRKMCVLPSHQSQGIGSRLVDHVIRTSTEAGMSSVWCDARLSALPFYRRLGLQAEGNAFDKSGIQYLVMRRRLP</sequence>
<dbReference type="Pfam" id="PF13673">
    <property type="entry name" value="Acetyltransf_10"/>
    <property type="match status" value="1"/>
</dbReference>
<dbReference type="PROSITE" id="PS51186">
    <property type="entry name" value="GNAT"/>
    <property type="match status" value="1"/>
</dbReference>
<accession>A0AAN6M3T9</accession>
<organism evidence="4 5">
    <name type="scientific">Pseudopithomyces chartarum</name>
    <dbReference type="NCBI Taxonomy" id="1892770"/>
    <lineage>
        <taxon>Eukaryota</taxon>
        <taxon>Fungi</taxon>
        <taxon>Dikarya</taxon>
        <taxon>Ascomycota</taxon>
        <taxon>Pezizomycotina</taxon>
        <taxon>Dothideomycetes</taxon>
        <taxon>Pleosporomycetidae</taxon>
        <taxon>Pleosporales</taxon>
        <taxon>Massarineae</taxon>
        <taxon>Didymosphaeriaceae</taxon>
        <taxon>Pseudopithomyces</taxon>
    </lineage>
</organism>
<keyword evidence="2" id="KW-0012">Acyltransferase</keyword>
<dbReference type="Proteomes" id="UP001280581">
    <property type="component" value="Unassembled WGS sequence"/>
</dbReference>
<dbReference type="PANTHER" id="PTHR43877">
    <property type="entry name" value="AMINOALKYLPHOSPHONATE N-ACETYLTRANSFERASE-RELATED-RELATED"/>
    <property type="match status" value="1"/>
</dbReference>
<dbReference type="Gene3D" id="3.40.630.30">
    <property type="match status" value="1"/>
</dbReference>
<dbReference type="InterPro" id="IPR000182">
    <property type="entry name" value="GNAT_dom"/>
</dbReference>
<evidence type="ECO:0000259" key="3">
    <source>
        <dbReference type="PROSITE" id="PS51186"/>
    </source>
</evidence>
<reference evidence="4 5" key="1">
    <citation type="submission" date="2021-02" db="EMBL/GenBank/DDBJ databases">
        <title>Genome assembly of Pseudopithomyces chartarum.</title>
        <authorList>
            <person name="Jauregui R."/>
            <person name="Singh J."/>
            <person name="Voisey C."/>
        </authorList>
    </citation>
    <scope>NUCLEOTIDE SEQUENCE [LARGE SCALE GENOMIC DNA]</scope>
    <source>
        <strain evidence="4 5">AGR01</strain>
    </source>
</reference>
<dbReference type="SUPFAM" id="SSF55729">
    <property type="entry name" value="Acyl-CoA N-acyltransferases (Nat)"/>
    <property type="match status" value="1"/>
</dbReference>
<dbReference type="InterPro" id="IPR016181">
    <property type="entry name" value="Acyl_CoA_acyltransferase"/>
</dbReference>
<feature type="domain" description="N-acetyltransferase" evidence="3">
    <location>
        <begin position="5"/>
        <end position="143"/>
    </location>
</feature>
<evidence type="ECO:0000313" key="4">
    <source>
        <dbReference type="EMBL" id="KAK3213796.1"/>
    </source>
</evidence>
<dbReference type="InterPro" id="IPR050832">
    <property type="entry name" value="Bact_Acetyltransf"/>
</dbReference>
<dbReference type="CDD" id="cd04301">
    <property type="entry name" value="NAT_SF"/>
    <property type="match status" value="1"/>
</dbReference>
<gene>
    <name evidence="4" type="ORF">GRF29_28g1082939</name>
</gene>
<keyword evidence="1" id="KW-0808">Transferase</keyword>